<accession>H3NQR0</accession>
<dbReference type="SUPFAM" id="SSF53822">
    <property type="entry name" value="Periplasmic binding protein-like I"/>
    <property type="match status" value="1"/>
</dbReference>
<dbReference type="PANTHER" id="PTHR30036">
    <property type="entry name" value="D-XYLOSE-BINDING PERIPLASMIC PROTEIN"/>
    <property type="match status" value="1"/>
</dbReference>
<dbReference type="AlphaFoldDB" id="H3NQR0"/>
<evidence type="ECO:0000256" key="7">
    <source>
        <dbReference type="ARBA" id="ARBA00022837"/>
    </source>
</evidence>
<keyword evidence="5 10" id="KW-0732">Signal</keyword>
<evidence type="ECO:0000256" key="8">
    <source>
        <dbReference type="ARBA" id="ARBA00034323"/>
    </source>
</evidence>
<dbReference type="Gene3D" id="3.40.50.2300">
    <property type="match status" value="2"/>
</dbReference>
<dbReference type="PROSITE" id="PS51257">
    <property type="entry name" value="PROKAR_LIPOPROTEIN"/>
    <property type="match status" value="1"/>
</dbReference>
<dbReference type="PATRIC" id="fig|883114.3.peg.1668"/>
<evidence type="ECO:0000313" key="12">
    <source>
        <dbReference type="EMBL" id="EHR32057.1"/>
    </source>
</evidence>
<evidence type="ECO:0000256" key="2">
    <source>
        <dbReference type="ARBA" id="ARBA00022448"/>
    </source>
</evidence>
<dbReference type="InterPro" id="IPR028082">
    <property type="entry name" value="Peripla_BP_I"/>
</dbReference>
<dbReference type="Pfam" id="PF13407">
    <property type="entry name" value="Peripla_BP_4"/>
    <property type="match status" value="1"/>
</dbReference>
<feature type="signal peptide" evidence="10">
    <location>
        <begin position="1"/>
        <end position="22"/>
    </location>
</feature>
<evidence type="ECO:0000259" key="11">
    <source>
        <dbReference type="Pfam" id="PF13407"/>
    </source>
</evidence>
<sequence length="344" mass="37889">MKSTKKILAFILSLVMIFSLVACNQKSGDGGSKDGKTKKFGLLIYNGGDNYIATVRQAFEKLDKEDNNFELEIVDGQLNQSTQNEQLDALISKNVDALLINIVDFGAAEEVISKVKNSKIPAVFWNRDITSSLKEEDLKQMIFYGTVAPQAGIYQGEMALDYWNKNKDKADRNGDGKLQYVMLHGGLDNAEAVARTEESIKVLKDNNIQVEEVGMQVANWNTDEAKTAVDAWLAKSKDDIDVIFANNDGMAFGAVSALKEIGFNSGDPAKTIPVYGVDALEQAITHIEAGEMAGTVKQNSETMAKGVIDLILNKLAGKNWTDGTDYKIYEDKVSVRMDYEKITK</sequence>
<dbReference type="HOGENOM" id="CLU_037628_3_1_9"/>
<dbReference type="STRING" id="883114.HMPREF9709_01671"/>
<keyword evidence="4" id="KW-0479">Metal-binding</keyword>
<dbReference type="GeneID" id="96999607"/>
<dbReference type="eggNOG" id="COG1879">
    <property type="taxonomic scope" value="Bacteria"/>
</dbReference>
<evidence type="ECO:0000256" key="1">
    <source>
        <dbReference type="ARBA" id="ARBA00004196"/>
    </source>
</evidence>
<dbReference type="EMBL" id="AGEI01000031">
    <property type="protein sequence ID" value="EHR32057.1"/>
    <property type="molecule type" value="Genomic_DNA"/>
</dbReference>
<reference evidence="12 13" key="1">
    <citation type="submission" date="2012-01" db="EMBL/GenBank/DDBJ databases">
        <title>The Genome Sequence of Helcococcus kunzii ATCC 51366.</title>
        <authorList>
            <consortium name="The Broad Institute Genome Sequencing Platform"/>
            <person name="Earl A."/>
            <person name="Ward D."/>
            <person name="Feldgarden M."/>
            <person name="Gevers D."/>
            <person name="Huys G."/>
            <person name="Young S.K."/>
            <person name="Zeng Q."/>
            <person name="Gargeya S."/>
            <person name="Fitzgerald M."/>
            <person name="Haas B."/>
            <person name="Abouelleil A."/>
            <person name="Alvarado L."/>
            <person name="Arachchi H.M."/>
            <person name="Berlin A."/>
            <person name="Chapman S.B."/>
            <person name="Gearin G."/>
            <person name="Goldberg J."/>
            <person name="Griggs A."/>
            <person name="Gujja S."/>
            <person name="Hansen M."/>
            <person name="Heiman D."/>
            <person name="Howarth C."/>
            <person name="Larimer J."/>
            <person name="Lui A."/>
            <person name="MacDonald P.J.P."/>
            <person name="McCowen C."/>
            <person name="Montmayeur A."/>
            <person name="Murphy C."/>
            <person name="Neiman D."/>
            <person name="Pearson M."/>
            <person name="Priest M."/>
            <person name="Roberts A."/>
            <person name="Saif S."/>
            <person name="Shea T."/>
            <person name="Sisk P."/>
            <person name="Stolte C."/>
            <person name="Sykes S."/>
            <person name="Wortman J."/>
            <person name="Nusbaum C."/>
            <person name="Birren B."/>
        </authorList>
    </citation>
    <scope>NUCLEOTIDE SEQUENCE [LARGE SCALE GENOMIC DNA]</scope>
    <source>
        <strain evidence="12 13">ATCC 51366</strain>
    </source>
</reference>
<evidence type="ECO:0000256" key="10">
    <source>
        <dbReference type="SAM" id="SignalP"/>
    </source>
</evidence>
<keyword evidence="3" id="KW-0762">Sugar transport</keyword>
<dbReference type="CDD" id="cd01539">
    <property type="entry name" value="PBP1_GGBP"/>
    <property type="match status" value="1"/>
</dbReference>
<dbReference type="InterPro" id="IPR044085">
    <property type="entry name" value="MglB-like_PBP1"/>
</dbReference>
<proteinExistence type="predicted"/>
<dbReference type="Proteomes" id="UP000004191">
    <property type="component" value="Unassembled WGS sequence"/>
</dbReference>
<gene>
    <name evidence="12" type="ORF">HMPREF9709_01671</name>
</gene>
<keyword evidence="2" id="KW-0813">Transport</keyword>
<keyword evidence="6" id="KW-0574">Periplasm</keyword>
<dbReference type="GO" id="GO:0030246">
    <property type="term" value="F:carbohydrate binding"/>
    <property type="evidence" value="ECO:0007669"/>
    <property type="project" value="InterPro"/>
</dbReference>
<organism evidence="12 13">
    <name type="scientific">Helcococcus kunzii ATCC 51366</name>
    <dbReference type="NCBI Taxonomy" id="883114"/>
    <lineage>
        <taxon>Bacteria</taxon>
        <taxon>Bacillati</taxon>
        <taxon>Bacillota</taxon>
        <taxon>Tissierellia</taxon>
        <taxon>Tissierellales</taxon>
        <taxon>Peptoniphilaceae</taxon>
        <taxon>Helcococcus</taxon>
    </lineage>
</organism>
<evidence type="ECO:0000256" key="9">
    <source>
        <dbReference type="ARBA" id="ARBA00034344"/>
    </source>
</evidence>
<comment type="subcellular location">
    <subcellularLocation>
        <location evidence="1">Cell envelope</location>
    </subcellularLocation>
</comment>
<protein>
    <recommendedName>
        <fullName evidence="9">D-galactose/methyl-galactoside binding periplasmic protein MglB</fullName>
    </recommendedName>
</protein>
<comment type="subunit">
    <text evidence="8">The ABC transporter complex is composed of one ATP-binding protein (MglA), two transmembrane proteins (MglC) and a solute-binding protein (MglB).</text>
</comment>
<dbReference type="InterPro" id="IPR050555">
    <property type="entry name" value="Bact_Solute-Bind_Prot2"/>
</dbReference>
<evidence type="ECO:0000256" key="3">
    <source>
        <dbReference type="ARBA" id="ARBA00022597"/>
    </source>
</evidence>
<dbReference type="InterPro" id="IPR025997">
    <property type="entry name" value="SBP_2_dom"/>
</dbReference>
<feature type="domain" description="Periplasmic binding protein" evidence="11">
    <location>
        <begin position="40"/>
        <end position="318"/>
    </location>
</feature>
<dbReference type="RefSeq" id="WP_005399186.1">
    <property type="nucleotide sequence ID" value="NZ_JH601088.1"/>
</dbReference>
<dbReference type="OrthoDB" id="9769193at2"/>
<evidence type="ECO:0000256" key="5">
    <source>
        <dbReference type="ARBA" id="ARBA00022729"/>
    </source>
</evidence>
<comment type="caution">
    <text evidence="12">The sequence shown here is derived from an EMBL/GenBank/DDBJ whole genome shotgun (WGS) entry which is preliminary data.</text>
</comment>
<dbReference type="PANTHER" id="PTHR30036:SF2">
    <property type="entry name" value="D-GALACTOSE_METHYL-GALACTOSIDE BINDING PERIPLASMIC PROTEIN MGLB"/>
    <property type="match status" value="1"/>
</dbReference>
<dbReference type="GO" id="GO:0030288">
    <property type="term" value="C:outer membrane-bounded periplasmic space"/>
    <property type="evidence" value="ECO:0007669"/>
    <property type="project" value="TreeGrafter"/>
</dbReference>
<feature type="chain" id="PRO_5039376306" description="D-galactose/methyl-galactoside binding periplasmic protein MglB" evidence="10">
    <location>
        <begin position="23"/>
        <end position="344"/>
    </location>
</feature>
<keyword evidence="13" id="KW-1185">Reference proteome</keyword>
<evidence type="ECO:0000256" key="4">
    <source>
        <dbReference type="ARBA" id="ARBA00022723"/>
    </source>
</evidence>
<name>H3NQR0_9FIRM</name>
<dbReference type="GO" id="GO:0046872">
    <property type="term" value="F:metal ion binding"/>
    <property type="evidence" value="ECO:0007669"/>
    <property type="project" value="UniProtKB-KW"/>
</dbReference>
<evidence type="ECO:0000313" key="13">
    <source>
        <dbReference type="Proteomes" id="UP000004191"/>
    </source>
</evidence>
<keyword evidence="7" id="KW-0106">Calcium</keyword>
<evidence type="ECO:0000256" key="6">
    <source>
        <dbReference type="ARBA" id="ARBA00022764"/>
    </source>
</evidence>